<evidence type="ECO:0000313" key="1">
    <source>
        <dbReference type="EMBL" id="PJE73813.1"/>
    </source>
</evidence>
<organism evidence="1 2">
    <name type="scientific">Candidatus Terrybacteria bacterium CG10_big_fil_rev_8_21_14_0_10_41_10</name>
    <dbReference type="NCBI Taxonomy" id="1975026"/>
    <lineage>
        <taxon>Bacteria</taxon>
        <taxon>Candidatus Terryibacteriota</taxon>
    </lineage>
</organism>
<evidence type="ECO:0008006" key="3">
    <source>
        <dbReference type="Google" id="ProtNLM"/>
    </source>
</evidence>
<name>A0A2M8LAZ9_9BACT</name>
<gene>
    <name evidence="1" type="ORF">COV02_00530</name>
</gene>
<evidence type="ECO:0000313" key="2">
    <source>
        <dbReference type="Proteomes" id="UP000230959"/>
    </source>
</evidence>
<protein>
    <recommendedName>
        <fullName evidence="3">Protein containing YHS domain protein</fullName>
    </recommendedName>
</protein>
<dbReference type="InterPro" id="IPR041164">
    <property type="entry name" value="LDcluster4"/>
</dbReference>
<dbReference type="EMBL" id="PFER01000010">
    <property type="protein sequence ID" value="PJE73813.1"/>
    <property type="molecule type" value="Genomic_DNA"/>
</dbReference>
<dbReference type="Proteomes" id="UP000230959">
    <property type="component" value="Unassembled WGS sequence"/>
</dbReference>
<dbReference type="Gene3D" id="3.40.50.450">
    <property type="match status" value="1"/>
</dbReference>
<dbReference type="Pfam" id="PF18306">
    <property type="entry name" value="LDcluster4"/>
    <property type="match status" value="1"/>
</dbReference>
<dbReference type="SUPFAM" id="SSF102405">
    <property type="entry name" value="MCP/YpsA-like"/>
    <property type="match status" value="1"/>
</dbReference>
<proteinExistence type="predicted"/>
<accession>A0A2M8LAZ9</accession>
<comment type="caution">
    <text evidence="1">The sequence shown here is derived from an EMBL/GenBank/DDBJ whole genome shotgun (WGS) entry which is preliminary data.</text>
</comment>
<reference evidence="2" key="1">
    <citation type="submission" date="2017-09" db="EMBL/GenBank/DDBJ databases">
        <title>Depth-based differentiation of microbial function through sediment-hosted aquifers and enrichment of novel symbionts in the deep terrestrial subsurface.</title>
        <authorList>
            <person name="Probst A.J."/>
            <person name="Ladd B."/>
            <person name="Jarett J.K."/>
            <person name="Geller-Mcgrath D.E."/>
            <person name="Sieber C.M.K."/>
            <person name="Emerson J.B."/>
            <person name="Anantharaman K."/>
            <person name="Thomas B.C."/>
            <person name="Malmstrom R."/>
            <person name="Stieglmeier M."/>
            <person name="Klingl A."/>
            <person name="Woyke T."/>
            <person name="Ryan C.M."/>
            <person name="Banfield J.F."/>
        </authorList>
    </citation>
    <scope>NUCLEOTIDE SEQUENCE [LARGE SCALE GENOMIC DNA]</scope>
</reference>
<dbReference type="AlphaFoldDB" id="A0A2M8LAZ9"/>
<sequence>MENNQKNEVKHPHLKIKICVSGAAETGHCGIDALEAGKTLGREIAAQGAVLTTGATTGFPLWAAMGAKEEGGISIGVSPANSEKEHVEKYALPLEYMDLIMYTGQGYPGRDILLTRTSDAIIIGCGRIGTLHEFTVAFEDDKPIGVLEGNWETDEIIKKIIEEGHRGNGKIIYDSDPKKLVEKILKLVDEEKIKTHKCSGCI</sequence>